<dbReference type="Gene3D" id="1.10.472.10">
    <property type="entry name" value="Cyclin-like"/>
    <property type="match status" value="1"/>
</dbReference>
<sequence length="392" mass="44311">MDNFRDDNSTTDDITTETDDMDMIISDPKSEADIIIPEESDIELMSTSDLDVEEIIKIDTADTDELEVELENNNRLSEKEQMKEDVAEMEKKETQCPECGSTKLINDHERGEVVCGNCGLVIDDNIVDMGPEWRAFDHEQRDKRTRVGAPITYTIHDKGLSTMIDWRNKDIYGRDIPARNRAQWYRLRKWQRKIRISGATERNLAFALSELDRDSSRLGLPRSVRESASVVYRNAVENKLIRGRSIEGVVAASLYAACRRCKVPRTLDEIADVSRVSKKEVGRTYRFLTRELHIRLPPTSPIDYVPRFASELNLSGVVQSKAIEIINQAMENGLTSGRGPTGVAAAALYIASVLLGERKTQRDVADIAGVTEVTIRNRYKELTEQLDMGVNL</sequence>
<proteinExistence type="inferred from homology"/>
<dbReference type="CDD" id="cd20550">
    <property type="entry name" value="CYCLIN_TFIIB_archaea_like_rpt2"/>
    <property type="match status" value="1"/>
</dbReference>
<dbReference type="InterPro" id="IPR013150">
    <property type="entry name" value="TFIIB_cyclin"/>
</dbReference>
<dbReference type="InterPro" id="IPR023486">
    <property type="entry name" value="TFIIB_CS"/>
</dbReference>
<dbReference type="GO" id="GO:0070897">
    <property type="term" value="P:transcription preinitiation complex assembly"/>
    <property type="evidence" value="ECO:0007669"/>
    <property type="project" value="InterPro"/>
</dbReference>
<dbReference type="GO" id="GO:0003700">
    <property type="term" value="F:DNA-binding transcription factor activity"/>
    <property type="evidence" value="ECO:0007669"/>
    <property type="project" value="UniProtKB-UniRule"/>
</dbReference>
<evidence type="ECO:0000256" key="10">
    <source>
        <dbReference type="HAMAP-Rule" id="MF_00383"/>
    </source>
</evidence>
<dbReference type="GO" id="GO:0003743">
    <property type="term" value="F:translation initiation factor activity"/>
    <property type="evidence" value="ECO:0007669"/>
    <property type="project" value="UniProtKB-KW"/>
</dbReference>
<dbReference type="FunFam" id="1.10.472.170:FF:000001">
    <property type="entry name" value="Transcription initiation factor IIB"/>
    <property type="match status" value="1"/>
</dbReference>
<dbReference type="HAMAP" id="MF_00383">
    <property type="entry name" value="TF2B_arch"/>
    <property type="match status" value="1"/>
</dbReference>
<dbReference type="SMART" id="SM00385">
    <property type="entry name" value="CYCLIN"/>
    <property type="match status" value="2"/>
</dbReference>
<dbReference type="GO" id="GO:0008270">
    <property type="term" value="F:zinc ion binding"/>
    <property type="evidence" value="ECO:0007669"/>
    <property type="project" value="UniProtKB-UniRule"/>
</dbReference>
<evidence type="ECO:0000313" key="14">
    <source>
        <dbReference type="EMBL" id="PWL07599.1"/>
    </source>
</evidence>
<keyword evidence="6 10" id="KW-0862">Zinc</keyword>
<dbReference type="SUPFAM" id="SSF57783">
    <property type="entry name" value="Zinc beta-ribbon"/>
    <property type="match status" value="1"/>
</dbReference>
<evidence type="ECO:0000313" key="15">
    <source>
        <dbReference type="Proteomes" id="UP000246004"/>
    </source>
</evidence>
<dbReference type="GO" id="GO:0017025">
    <property type="term" value="F:TBP-class protein binding"/>
    <property type="evidence" value="ECO:0007669"/>
    <property type="project" value="InterPro"/>
</dbReference>
<evidence type="ECO:0000259" key="13">
    <source>
        <dbReference type="PROSITE" id="PS51134"/>
    </source>
</evidence>
<feature type="domain" description="TFIIB-type" evidence="13">
    <location>
        <begin position="91"/>
        <end position="123"/>
    </location>
</feature>
<name>A0A2V2BNN0_9EURY</name>
<evidence type="ECO:0000256" key="6">
    <source>
        <dbReference type="ARBA" id="ARBA00022833"/>
    </source>
</evidence>
<feature type="binding site" evidence="10">
    <location>
        <position position="99"/>
    </location>
    <ligand>
        <name>Zn(2+)</name>
        <dbReference type="ChEBI" id="CHEBI:29105"/>
    </ligand>
</feature>
<dbReference type="Pfam" id="PF00382">
    <property type="entry name" value="TFIIB"/>
    <property type="match status" value="2"/>
</dbReference>
<evidence type="ECO:0000256" key="4">
    <source>
        <dbReference type="ARBA" id="ARBA00022737"/>
    </source>
</evidence>
<dbReference type="PROSITE" id="PS00782">
    <property type="entry name" value="TFIIB"/>
    <property type="match status" value="2"/>
</dbReference>
<comment type="caution">
    <text evidence="14">The sequence shown here is derived from an EMBL/GenBank/DDBJ whole genome shotgun (WGS) entry which is preliminary data.</text>
</comment>
<dbReference type="SUPFAM" id="SSF47954">
    <property type="entry name" value="Cyclin-like"/>
    <property type="match status" value="2"/>
</dbReference>
<keyword evidence="7 10" id="KW-0805">Transcription regulation</keyword>
<dbReference type="InterPro" id="IPR013137">
    <property type="entry name" value="Znf_TFIIB"/>
</dbReference>
<evidence type="ECO:0000256" key="12">
    <source>
        <dbReference type="SAM" id="MobiDB-lite"/>
    </source>
</evidence>
<feature type="binding site" evidence="10">
    <location>
        <position position="118"/>
    </location>
    <ligand>
        <name>Zn(2+)</name>
        <dbReference type="ChEBI" id="CHEBI:29105"/>
    </ligand>
</feature>
<dbReference type="FunFam" id="1.10.472.10:FF:000023">
    <property type="entry name" value="Transcription initiation factor IIB"/>
    <property type="match status" value="1"/>
</dbReference>
<evidence type="ECO:0000256" key="5">
    <source>
        <dbReference type="ARBA" id="ARBA00022771"/>
    </source>
</evidence>
<evidence type="ECO:0000256" key="11">
    <source>
        <dbReference type="PROSITE-ProRule" id="PRU00469"/>
    </source>
</evidence>
<dbReference type="Gene3D" id="1.10.472.170">
    <property type="match status" value="1"/>
</dbReference>
<evidence type="ECO:0000256" key="9">
    <source>
        <dbReference type="ARBA" id="ARBA00053882"/>
    </source>
</evidence>
<dbReference type="GO" id="GO:0097550">
    <property type="term" value="C:transcription preinitiation complex"/>
    <property type="evidence" value="ECO:0007669"/>
    <property type="project" value="TreeGrafter"/>
</dbReference>
<evidence type="ECO:0000256" key="1">
    <source>
        <dbReference type="ARBA" id="ARBA00010857"/>
    </source>
</evidence>
<organism evidence="14 15">
    <name type="scientific">Methanosphaera cuniculi</name>
    <dbReference type="NCBI Taxonomy" id="1077256"/>
    <lineage>
        <taxon>Archaea</taxon>
        <taxon>Methanobacteriati</taxon>
        <taxon>Methanobacteriota</taxon>
        <taxon>Methanomada group</taxon>
        <taxon>Methanobacteria</taxon>
        <taxon>Methanobacteriales</taxon>
        <taxon>Methanobacteriaceae</taxon>
        <taxon>Methanosphaera</taxon>
    </lineage>
</organism>
<comment type="function">
    <text evidence="9 10">Stabilizes TBP binding to an archaeal box-A promoter. Also responsible for recruiting RNA polymerase II to the pre-initiation complex (DNA-TBP-TFIIB).</text>
</comment>
<feature type="region of interest" description="Disordered" evidence="12">
    <location>
        <begin position="1"/>
        <end position="21"/>
    </location>
</feature>
<evidence type="ECO:0000256" key="7">
    <source>
        <dbReference type="ARBA" id="ARBA00023015"/>
    </source>
</evidence>
<accession>A0A2V2BNN0</accession>
<feature type="binding site" evidence="10">
    <location>
        <position position="96"/>
    </location>
    <ligand>
        <name>Zn(2+)</name>
        <dbReference type="ChEBI" id="CHEBI:29105"/>
    </ligand>
</feature>
<feature type="binding site" evidence="10">
    <location>
        <position position="115"/>
    </location>
    <ligand>
        <name>Zn(2+)</name>
        <dbReference type="ChEBI" id="CHEBI:29105"/>
    </ligand>
</feature>
<dbReference type="AlphaFoldDB" id="A0A2V2BNN0"/>
<dbReference type="PANTHER" id="PTHR11618:SF13">
    <property type="entry name" value="TRANSCRIPTION INITIATION FACTOR IIB"/>
    <property type="match status" value="1"/>
</dbReference>
<feature type="repeat" description="2" evidence="10">
    <location>
        <begin position="303"/>
        <end position="384"/>
    </location>
</feature>
<evidence type="ECO:0000256" key="3">
    <source>
        <dbReference type="ARBA" id="ARBA00022723"/>
    </source>
</evidence>
<dbReference type="PRINTS" id="PR00685">
    <property type="entry name" value="TIFACTORIIB"/>
</dbReference>
<dbReference type="InterPro" id="IPR023484">
    <property type="entry name" value="TFIIB_arc"/>
</dbReference>
<keyword evidence="14" id="KW-0648">Protein biosynthesis</keyword>
<dbReference type="InterPro" id="IPR036915">
    <property type="entry name" value="Cyclin-like_sf"/>
</dbReference>
<dbReference type="PANTHER" id="PTHR11618">
    <property type="entry name" value="TRANSCRIPTION INITIATION FACTOR IIB-RELATED"/>
    <property type="match status" value="1"/>
</dbReference>
<keyword evidence="3 10" id="KW-0479">Metal-binding</keyword>
<dbReference type="InterPro" id="IPR000812">
    <property type="entry name" value="TFIIB"/>
</dbReference>
<dbReference type="PROSITE" id="PS51134">
    <property type="entry name" value="ZF_TFIIB"/>
    <property type="match status" value="1"/>
</dbReference>
<reference evidence="14 15" key="1">
    <citation type="submission" date="2016-04" db="EMBL/GenBank/DDBJ databases">
        <title>Genome sequence of Methanosphaera cuniculi DSM 4103.</title>
        <authorList>
            <person name="Poehlein A."/>
            <person name="Seedorf H."/>
            <person name="Daniel R."/>
        </authorList>
    </citation>
    <scope>NUCLEOTIDE SEQUENCE [LARGE SCALE GENOMIC DNA]</scope>
    <source>
        <strain evidence="14 15">DSM 4103</strain>
    </source>
</reference>
<dbReference type="Proteomes" id="UP000246004">
    <property type="component" value="Unassembled WGS sequence"/>
</dbReference>
<keyword evidence="8 10" id="KW-0804">Transcription</keyword>
<feature type="repeat" description="1" evidence="10">
    <location>
        <begin position="209"/>
        <end position="292"/>
    </location>
</feature>
<comment type="similarity">
    <text evidence="1 10">Belongs to the TFIIB family.</text>
</comment>
<dbReference type="EMBL" id="LWMS01000046">
    <property type="protein sequence ID" value="PWL07599.1"/>
    <property type="molecule type" value="Genomic_DNA"/>
</dbReference>
<dbReference type="CDD" id="cd20549">
    <property type="entry name" value="CYCLIN_TFIIB_archaea_like_rpt1"/>
    <property type="match status" value="1"/>
</dbReference>
<dbReference type="NCBIfam" id="NF001658">
    <property type="entry name" value="PRK00423.1"/>
    <property type="match status" value="1"/>
</dbReference>
<evidence type="ECO:0000256" key="8">
    <source>
        <dbReference type="ARBA" id="ARBA00023163"/>
    </source>
</evidence>
<protein>
    <recommendedName>
        <fullName evidence="2 10">Transcription initiation factor IIB</fullName>
        <shortName evidence="10">TFIIB</shortName>
    </recommendedName>
</protein>
<dbReference type="InterPro" id="IPR013763">
    <property type="entry name" value="Cyclin-like_dom"/>
</dbReference>
<keyword evidence="5 11" id="KW-0863">Zinc-finger</keyword>
<evidence type="ECO:0000256" key="2">
    <source>
        <dbReference type="ARBA" id="ARBA00013932"/>
    </source>
</evidence>
<gene>
    <name evidence="10" type="primary">tfb</name>
    <name evidence="14" type="ORF">MSCUN_14730</name>
</gene>
<keyword evidence="14" id="KW-0396">Initiation factor</keyword>
<dbReference type="Pfam" id="PF08271">
    <property type="entry name" value="Zn_Ribbon_TF"/>
    <property type="match status" value="1"/>
</dbReference>
<keyword evidence="4 10" id="KW-0677">Repeat</keyword>